<gene>
    <name evidence="2" type="ORF">FEM48_Zijuj02G0083000</name>
</gene>
<dbReference type="PANTHER" id="PTHR31896:SF39">
    <property type="entry name" value="PROTEIN ENHANCED PSEUDOMONAS SUSCEPTIBILITY 1-LIKE"/>
    <property type="match status" value="1"/>
</dbReference>
<proteinExistence type="predicted"/>
<organism evidence="2 3">
    <name type="scientific">Ziziphus jujuba var. spinosa</name>
    <dbReference type="NCBI Taxonomy" id="714518"/>
    <lineage>
        <taxon>Eukaryota</taxon>
        <taxon>Viridiplantae</taxon>
        <taxon>Streptophyta</taxon>
        <taxon>Embryophyta</taxon>
        <taxon>Tracheophyta</taxon>
        <taxon>Spermatophyta</taxon>
        <taxon>Magnoliopsida</taxon>
        <taxon>eudicotyledons</taxon>
        <taxon>Gunneridae</taxon>
        <taxon>Pentapetalae</taxon>
        <taxon>rosids</taxon>
        <taxon>fabids</taxon>
        <taxon>Rosales</taxon>
        <taxon>Rhamnaceae</taxon>
        <taxon>Paliureae</taxon>
        <taxon>Ziziphus</taxon>
    </lineage>
</organism>
<reference evidence="2" key="1">
    <citation type="journal article" date="2021" name="Front. Plant Sci.">
        <title>Chromosome-Scale Genome Assembly for Chinese Sour Jujube and Insights Into Its Genome Evolution and Domestication Signature.</title>
        <authorList>
            <person name="Shen L.-Y."/>
            <person name="Luo H."/>
            <person name="Wang X.-L."/>
            <person name="Wang X.-M."/>
            <person name="Qiu X.-J."/>
            <person name="Liu H."/>
            <person name="Zhou S.-S."/>
            <person name="Jia K.-H."/>
            <person name="Nie S."/>
            <person name="Bao Y.-T."/>
            <person name="Zhang R.-G."/>
            <person name="Yun Q.-Z."/>
            <person name="Chai Y.-H."/>
            <person name="Lu J.-Y."/>
            <person name="Li Y."/>
            <person name="Zhao S.-W."/>
            <person name="Mao J.-F."/>
            <person name="Jia S.-G."/>
            <person name="Mao Y.-M."/>
        </authorList>
    </citation>
    <scope>NUCLEOTIDE SEQUENCE</scope>
    <source>
        <strain evidence="2">AT0</strain>
        <tissue evidence="2">Leaf</tissue>
    </source>
</reference>
<dbReference type="Proteomes" id="UP000813462">
    <property type="component" value="Unassembled WGS sequence"/>
</dbReference>
<name>A0A978VUM7_ZIZJJ</name>
<dbReference type="InterPro" id="IPR023213">
    <property type="entry name" value="CAT-like_dom_sf"/>
</dbReference>
<dbReference type="EMBL" id="JAEACU010000002">
    <property type="protein sequence ID" value="KAH7542522.1"/>
    <property type="molecule type" value="Genomic_DNA"/>
</dbReference>
<protein>
    <submittedName>
        <fullName evidence="2">Uncharacterized protein</fullName>
    </submittedName>
</protein>
<comment type="caution">
    <text evidence="2">The sequence shown here is derived from an EMBL/GenBank/DDBJ whole genome shotgun (WGS) entry which is preliminary data.</text>
</comment>
<sequence>MDTFYPLAGRLTRIVNHDSTSSFSFHCNGEGVKFIHAVADGIAVADIRNAVNVPDDILHSFFPLNGVLNYEGIYKPLLAVQLTELRDGIFISCTMNHSVSNGTPFWHFFNTWFQISRGSRGDRDDHRQALQVSSQPPPLFAHRYLNGIIELPLRIPFEIPRTTFTPPPPIFQHRVFHFTKQTISQLKAKAKTNANAKMEIHNISSLQALLAHFWICVTRARNLKANQEVSLGVMIGMRSRLEQVFGRTVSHTSEEARKLLQDWAKDPIMFKSAGITDNTTLSLGSSHRYNIYGNDFGWGRPIAVRSSRENMSDGKMTVFSGAEEGSIDFEVWLFPEVIQAMVNDAEFMNTITV</sequence>
<dbReference type="InterPro" id="IPR051283">
    <property type="entry name" value="Sec_Metabolite_Acyltrans"/>
</dbReference>
<accession>A0A978VUM7</accession>
<dbReference type="GO" id="GO:0016740">
    <property type="term" value="F:transferase activity"/>
    <property type="evidence" value="ECO:0007669"/>
    <property type="project" value="UniProtKB-KW"/>
</dbReference>
<dbReference type="Pfam" id="PF02458">
    <property type="entry name" value="Transferase"/>
    <property type="match status" value="2"/>
</dbReference>
<evidence type="ECO:0000313" key="3">
    <source>
        <dbReference type="Proteomes" id="UP000813462"/>
    </source>
</evidence>
<dbReference type="AlphaFoldDB" id="A0A978VUM7"/>
<evidence type="ECO:0000313" key="2">
    <source>
        <dbReference type="EMBL" id="KAH7542522.1"/>
    </source>
</evidence>
<dbReference type="PANTHER" id="PTHR31896">
    <property type="entry name" value="FAMILY REGULATORY PROTEIN, PUTATIVE (AFU_ORTHOLOGUE AFUA_3G14730)-RELATED"/>
    <property type="match status" value="1"/>
</dbReference>
<evidence type="ECO:0000256" key="1">
    <source>
        <dbReference type="ARBA" id="ARBA00022679"/>
    </source>
</evidence>
<keyword evidence="1" id="KW-0808">Transferase</keyword>
<dbReference type="Gene3D" id="3.30.559.10">
    <property type="entry name" value="Chloramphenicol acetyltransferase-like domain"/>
    <property type="match status" value="3"/>
</dbReference>